<sequence length="73" mass="8760">MPPKGGKKKGVIIDGVDTTQMTREQIEVLALKIKEENEREREERNFFQLERDKLRTFWEITRTELEEARAQLR</sequence>
<dbReference type="GO" id="GO:0048870">
    <property type="term" value="P:cell motility"/>
    <property type="evidence" value="ECO:0007669"/>
    <property type="project" value="InterPro"/>
</dbReference>
<gene>
    <name evidence="3" type="primary">LOC112904719</name>
</gene>
<dbReference type="KEGG" id="apln:112904719"/>
<reference evidence="3" key="1">
    <citation type="submission" date="2025-08" db="UniProtKB">
        <authorList>
            <consortium name="RefSeq"/>
        </authorList>
    </citation>
    <scope>IDENTIFICATION</scope>
    <source>
        <tissue evidence="3">Entire body</tissue>
    </source>
</reference>
<name>A0A7F5R5D4_AGRPL</name>
<evidence type="ECO:0000313" key="2">
    <source>
        <dbReference type="Proteomes" id="UP000192223"/>
    </source>
</evidence>
<dbReference type="Proteomes" id="UP000192223">
    <property type="component" value="Unplaced"/>
</dbReference>
<organism evidence="2 3">
    <name type="scientific">Agrilus planipennis</name>
    <name type="common">Emerald ash borer</name>
    <name type="synonym">Agrilus marcopoli</name>
    <dbReference type="NCBI Taxonomy" id="224129"/>
    <lineage>
        <taxon>Eukaryota</taxon>
        <taxon>Metazoa</taxon>
        <taxon>Ecdysozoa</taxon>
        <taxon>Arthropoda</taxon>
        <taxon>Hexapoda</taxon>
        <taxon>Insecta</taxon>
        <taxon>Pterygota</taxon>
        <taxon>Neoptera</taxon>
        <taxon>Endopterygota</taxon>
        <taxon>Coleoptera</taxon>
        <taxon>Polyphaga</taxon>
        <taxon>Elateriformia</taxon>
        <taxon>Buprestoidea</taxon>
        <taxon>Buprestidae</taxon>
        <taxon>Agrilinae</taxon>
        <taxon>Agrilus</taxon>
    </lineage>
</organism>
<keyword evidence="1" id="KW-0175">Coiled coil</keyword>
<dbReference type="GO" id="GO:0031267">
    <property type="term" value="F:small GTPase binding"/>
    <property type="evidence" value="ECO:0007669"/>
    <property type="project" value="InterPro"/>
</dbReference>
<dbReference type="RefSeq" id="XP_025831292.1">
    <property type="nucleotide sequence ID" value="XM_025975507.1"/>
</dbReference>
<dbReference type="GO" id="GO:0008017">
    <property type="term" value="F:microtubule binding"/>
    <property type="evidence" value="ECO:0007669"/>
    <property type="project" value="InterPro"/>
</dbReference>
<dbReference type="GeneID" id="112904719"/>
<dbReference type="InParanoid" id="A0A7F5R5D4"/>
<protein>
    <submittedName>
        <fullName evidence="3">Dynein regulatory complex subunit 4-like</fullName>
    </submittedName>
</protein>
<dbReference type="GO" id="GO:0005794">
    <property type="term" value="C:Golgi apparatus"/>
    <property type="evidence" value="ECO:0007669"/>
    <property type="project" value="TreeGrafter"/>
</dbReference>
<dbReference type="PANTHER" id="PTHR31543">
    <property type="entry name" value="DYNEIN REGULATORY COMPLEX SUBUNIT 4"/>
    <property type="match status" value="1"/>
</dbReference>
<evidence type="ECO:0000313" key="3">
    <source>
        <dbReference type="RefSeq" id="XP_025831292.1"/>
    </source>
</evidence>
<dbReference type="GO" id="GO:0005874">
    <property type="term" value="C:microtubule"/>
    <property type="evidence" value="ECO:0007669"/>
    <property type="project" value="TreeGrafter"/>
</dbReference>
<feature type="coiled-coil region" evidence="1">
    <location>
        <begin position="23"/>
        <end position="52"/>
    </location>
</feature>
<keyword evidence="2" id="KW-1185">Reference proteome</keyword>
<evidence type="ECO:0000256" key="1">
    <source>
        <dbReference type="SAM" id="Coils"/>
    </source>
</evidence>
<proteinExistence type="predicted"/>
<accession>A0A7F5R5D4</accession>
<dbReference type="AlphaFoldDB" id="A0A7F5R5D4"/>
<dbReference type="PANTHER" id="PTHR31543:SF0">
    <property type="entry name" value="DYNEIN REGULATORY COMPLEX SUBUNIT 4"/>
    <property type="match status" value="1"/>
</dbReference>
<dbReference type="InterPro" id="IPR039308">
    <property type="entry name" value="GAS8"/>
</dbReference>